<dbReference type="CDD" id="cd18787">
    <property type="entry name" value="SF2_C_DEAD"/>
    <property type="match status" value="1"/>
</dbReference>
<dbReference type="InterPro" id="IPR011545">
    <property type="entry name" value="DEAD/DEAH_box_helicase_dom"/>
</dbReference>
<dbReference type="Pfam" id="PF00270">
    <property type="entry name" value="DEAD"/>
    <property type="match status" value="1"/>
</dbReference>
<evidence type="ECO:0000256" key="1">
    <source>
        <dbReference type="ARBA" id="ARBA00022741"/>
    </source>
</evidence>
<gene>
    <name evidence="12" type="ORF">VA599_22960</name>
</gene>
<evidence type="ECO:0000256" key="3">
    <source>
        <dbReference type="ARBA" id="ARBA00022806"/>
    </source>
</evidence>
<dbReference type="PROSITE" id="PS00039">
    <property type="entry name" value="DEAD_ATP_HELICASE"/>
    <property type="match status" value="1"/>
</dbReference>
<reference evidence="12 13" key="1">
    <citation type="submission" date="2023-12" db="EMBL/GenBank/DDBJ databases">
        <title>Chromobacterium sp. strain TRC.1.1.SA producing antimicrobial pigment.</title>
        <authorList>
            <person name="Verma N."/>
            <person name="Choksket S."/>
            <person name="Pinnaka A.K."/>
            <person name="Korpole S."/>
        </authorList>
    </citation>
    <scope>NUCLEOTIDE SEQUENCE [LARGE SCALE GENOMIC DNA]</scope>
    <source>
        <strain evidence="12 13">TRC1.1.SA</strain>
    </source>
</reference>
<dbReference type="PANTHER" id="PTHR47959:SF13">
    <property type="entry name" value="ATP-DEPENDENT RNA HELICASE RHLE"/>
    <property type="match status" value="1"/>
</dbReference>
<dbReference type="CDD" id="cd00268">
    <property type="entry name" value="DEADc"/>
    <property type="match status" value="1"/>
</dbReference>
<evidence type="ECO:0000256" key="7">
    <source>
        <dbReference type="RuleBase" id="RU000492"/>
    </source>
</evidence>
<dbReference type="GO" id="GO:0004386">
    <property type="term" value="F:helicase activity"/>
    <property type="evidence" value="ECO:0007669"/>
    <property type="project" value="UniProtKB-KW"/>
</dbReference>
<keyword evidence="4 7" id="KW-0067">ATP-binding</keyword>
<evidence type="ECO:0000256" key="8">
    <source>
        <dbReference type="SAM" id="MobiDB-lite"/>
    </source>
</evidence>
<dbReference type="SMART" id="SM00490">
    <property type="entry name" value="HELICc"/>
    <property type="match status" value="1"/>
</dbReference>
<dbReference type="InterPro" id="IPR027417">
    <property type="entry name" value="P-loop_NTPase"/>
</dbReference>
<dbReference type="InterPro" id="IPR014001">
    <property type="entry name" value="Helicase_ATP-bd"/>
</dbReference>
<dbReference type="GO" id="GO:0016787">
    <property type="term" value="F:hydrolase activity"/>
    <property type="evidence" value="ECO:0007669"/>
    <property type="project" value="UniProtKB-KW"/>
</dbReference>
<dbReference type="InterPro" id="IPR014014">
    <property type="entry name" value="RNA_helicase_DEAD_Q_motif"/>
</dbReference>
<dbReference type="PANTHER" id="PTHR47959">
    <property type="entry name" value="ATP-DEPENDENT RNA HELICASE RHLE-RELATED"/>
    <property type="match status" value="1"/>
</dbReference>
<dbReference type="EMBL" id="JAYFSJ010000023">
    <property type="protein sequence ID" value="MEN7433608.1"/>
    <property type="molecule type" value="Genomic_DNA"/>
</dbReference>
<protein>
    <submittedName>
        <fullName evidence="12">DEAD/DEAH box helicase</fullName>
        <ecNumber evidence="12">3.6.4.-</ecNumber>
    </submittedName>
</protein>
<dbReference type="SMART" id="SM00487">
    <property type="entry name" value="DEXDc"/>
    <property type="match status" value="1"/>
</dbReference>
<feature type="domain" description="DEAD-box RNA helicase Q" evidence="11">
    <location>
        <begin position="1"/>
        <end position="29"/>
    </location>
</feature>
<comment type="similarity">
    <text evidence="5 7">Belongs to the DEAD box helicase family.</text>
</comment>
<accession>A0ABV0CRR4</accession>
<dbReference type="PROSITE" id="PS51194">
    <property type="entry name" value="HELICASE_CTER"/>
    <property type="match status" value="1"/>
</dbReference>
<dbReference type="EC" id="3.6.4.-" evidence="12"/>
<dbReference type="Pfam" id="PF00271">
    <property type="entry name" value="Helicase_C"/>
    <property type="match status" value="1"/>
</dbReference>
<evidence type="ECO:0000313" key="13">
    <source>
        <dbReference type="Proteomes" id="UP001405405"/>
    </source>
</evidence>
<dbReference type="InterPro" id="IPR001650">
    <property type="entry name" value="Helicase_C-like"/>
</dbReference>
<keyword evidence="2 7" id="KW-0378">Hydrolase</keyword>
<feature type="domain" description="Helicase ATP-binding" evidence="9">
    <location>
        <begin position="32"/>
        <end position="208"/>
    </location>
</feature>
<evidence type="ECO:0000259" key="10">
    <source>
        <dbReference type="PROSITE" id="PS51194"/>
    </source>
</evidence>
<evidence type="ECO:0000259" key="11">
    <source>
        <dbReference type="PROSITE" id="PS51195"/>
    </source>
</evidence>
<organism evidence="12 13">
    <name type="scientific">Chromobacterium indicum</name>
    <dbReference type="NCBI Taxonomy" id="3110228"/>
    <lineage>
        <taxon>Bacteria</taxon>
        <taxon>Pseudomonadati</taxon>
        <taxon>Pseudomonadota</taxon>
        <taxon>Betaproteobacteria</taxon>
        <taxon>Neisseriales</taxon>
        <taxon>Chromobacteriaceae</taxon>
        <taxon>Chromobacterium</taxon>
    </lineage>
</organism>
<dbReference type="InterPro" id="IPR044742">
    <property type="entry name" value="DEAD/DEAH_RhlB"/>
</dbReference>
<dbReference type="RefSeq" id="WP_346790800.1">
    <property type="nucleotide sequence ID" value="NZ_JAYFSJ010000023.1"/>
</dbReference>
<evidence type="ECO:0000259" key="9">
    <source>
        <dbReference type="PROSITE" id="PS51192"/>
    </source>
</evidence>
<keyword evidence="3 7" id="KW-0347">Helicase</keyword>
<comment type="caution">
    <text evidence="12">The sequence shown here is derived from an EMBL/GenBank/DDBJ whole genome shotgun (WGS) entry which is preliminary data.</text>
</comment>
<evidence type="ECO:0000256" key="4">
    <source>
        <dbReference type="ARBA" id="ARBA00022840"/>
    </source>
</evidence>
<evidence type="ECO:0000256" key="6">
    <source>
        <dbReference type="PROSITE-ProRule" id="PRU00552"/>
    </source>
</evidence>
<evidence type="ECO:0000256" key="2">
    <source>
        <dbReference type="ARBA" id="ARBA00022801"/>
    </source>
</evidence>
<feature type="short sequence motif" description="Q motif" evidence="6">
    <location>
        <begin position="1"/>
        <end position="29"/>
    </location>
</feature>
<keyword evidence="13" id="KW-1185">Reference proteome</keyword>
<dbReference type="Proteomes" id="UP001405405">
    <property type="component" value="Unassembled WGS sequence"/>
</dbReference>
<keyword evidence="1 7" id="KW-0547">Nucleotide-binding</keyword>
<evidence type="ECO:0000256" key="5">
    <source>
        <dbReference type="ARBA" id="ARBA00038437"/>
    </source>
</evidence>
<evidence type="ECO:0000313" key="12">
    <source>
        <dbReference type="EMBL" id="MEN7433608.1"/>
    </source>
</evidence>
<dbReference type="Gene3D" id="3.40.50.300">
    <property type="entry name" value="P-loop containing nucleotide triphosphate hydrolases"/>
    <property type="match status" value="2"/>
</dbReference>
<dbReference type="PROSITE" id="PS51192">
    <property type="entry name" value="HELICASE_ATP_BIND_1"/>
    <property type="match status" value="1"/>
</dbReference>
<dbReference type="SUPFAM" id="SSF52540">
    <property type="entry name" value="P-loop containing nucleoside triphosphate hydrolases"/>
    <property type="match status" value="1"/>
</dbReference>
<dbReference type="PROSITE" id="PS51195">
    <property type="entry name" value="Q_MOTIF"/>
    <property type="match status" value="1"/>
</dbReference>
<dbReference type="InterPro" id="IPR000629">
    <property type="entry name" value="RNA-helicase_DEAD-box_CS"/>
</dbReference>
<dbReference type="InterPro" id="IPR050079">
    <property type="entry name" value="DEAD_box_RNA_helicase"/>
</dbReference>
<feature type="region of interest" description="Disordered" evidence="8">
    <location>
        <begin position="375"/>
        <end position="420"/>
    </location>
</feature>
<proteinExistence type="inferred from homology"/>
<name>A0ABV0CRR4_9NEIS</name>
<sequence length="420" mass="45114">MPFASLGLQPDLVQSALEQGYTQPTAIQNAAIPAILQGGDVLATAQTGSGKTAAFCLPLLQQWLSRPRGILRQPQALVLLPTRELAAQVGEILRDLAQALPRKLKVAVVYGGVSINPQMMALRGGADIVVATPGRLLDLLDHNALRLSAVKTLVLDEADRLLDLGFADELGSVLDRLPAARQNLLFSATFPPAVRALAEKLLNQPLRIDIEQTAATAPDILQRAIEVDADKRTLLLRHLLAANNWDRVLVFVASRQAADRVADKLHRNGVSAAALHGDCSQSQRGQVLADLKSGRLRVLVATDVAARGIDIARLPLVVNYDLPRSPVDYTHRIGRTGRAGARGEAISFVSADCAAHFKLIEKRQQLRLTRERIDGFEPTEASAPAASLTDPDGNGGIKGKRKSKKDKLREAAARQQAGGD</sequence>
<feature type="domain" description="Helicase C-terminal" evidence="10">
    <location>
        <begin position="234"/>
        <end position="384"/>
    </location>
</feature>